<dbReference type="PROSITE" id="PS50873">
    <property type="entry name" value="PEROXIDASE_4"/>
    <property type="match status" value="1"/>
</dbReference>
<dbReference type="PRINTS" id="PR00458">
    <property type="entry name" value="PEROXIDASE"/>
</dbReference>
<evidence type="ECO:0000256" key="18">
    <source>
        <dbReference type="RuleBase" id="RU362060"/>
    </source>
</evidence>
<feature type="active site" description="Proton acceptor" evidence="13">
    <location>
        <position position="72"/>
    </location>
</feature>
<keyword evidence="6 15" id="KW-0479">Metal-binding</keyword>
<feature type="binding site" description="axial binding residue" evidence="15">
    <location>
        <position position="198"/>
    </location>
    <ligand>
        <name>heme b</name>
        <dbReference type="ChEBI" id="CHEBI:60344"/>
    </ligand>
    <ligandPart>
        <name>Fe</name>
        <dbReference type="ChEBI" id="CHEBI:18248"/>
    </ligandPart>
</feature>
<dbReference type="PROSITE" id="PS00435">
    <property type="entry name" value="PEROXIDASE_1"/>
    <property type="match status" value="1"/>
</dbReference>
<comment type="similarity">
    <text evidence="2">Belongs to the peroxidase family. Ascorbate peroxidase subfamily.</text>
</comment>
<dbReference type="GO" id="GO:0020037">
    <property type="term" value="F:heme binding"/>
    <property type="evidence" value="ECO:0007669"/>
    <property type="project" value="UniProtKB-UniRule"/>
</dbReference>
<evidence type="ECO:0000256" key="17">
    <source>
        <dbReference type="PIRSR" id="PIRSR600823-5"/>
    </source>
</evidence>
<dbReference type="SUPFAM" id="SSF48113">
    <property type="entry name" value="Heme-dependent peroxidases"/>
    <property type="match status" value="1"/>
</dbReference>
<dbReference type="PROSITE" id="PS00436">
    <property type="entry name" value="PEROXIDASE_2"/>
    <property type="match status" value="1"/>
</dbReference>
<feature type="disulfide bond" evidence="17">
    <location>
        <begin position="41"/>
        <end position="120"/>
    </location>
</feature>
<dbReference type="AlphaFoldDB" id="A0ABD1ZL48"/>
<dbReference type="GO" id="GO:0046872">
    <property type="term" value="F:metal ion binding"/>
    <property type="evidence" value="ECO:0007669"/>
    <property type="project" value="UniProtKB-UniRule"/>
</dbReference>
<keyword evidence="9 15" id="KW-0408">Iron</keyword>
<keyword evidence="7 15" id="KW-0106">Calcium</keyword>
<keyword evidence="12 18" id="KW-0376">Hydrogen peroxide</keyword>
<evidence type="ECO:0000256" key="4">
    <source>
        <dbReference type="ARBA" id="ARBA00022559"/>
    </source>
</evidence>
<feature type="signal peptide" evidence="18">
    <location>
        <begin position="1"/>
        <end position="30"/>
    </location>
</feature>
<dbReference type="Pfam" id="PF00141">
    <property type="entry name" value="peroxidase"/>
    <property type="match status" value="1"/>
</dbReference>
<feature type="site" description="Transition state stabilizer" evidence="16">
    <location>
        <position position="68"/>
    </location>
</feature>
<dbReference type="CDD" id="cd00693">
    <property type="entry name" value="secretory_peroxidase"/>
    <property type="match status" value="1"/>
</dbReference>
<keyword evidence="18" id="KW-0732">Signal</keyword>
<dbReference type="PANTHER" id="PTHR31517:SF84">
    <property type="entry name" value="PEROXIDASE"/>
    <property type="match status" value="1"/>
</dbReference>
<feature type="binding site" evidence="15">
    <location>
        <position position="94"/>
    </location>
    <ligand>
        <name>Ca(2+)</name>
        <dbReference type="ChEBI" id="CHEBI:29108"/>
        <label>1</label>
    </ligand>
</feature>
<dbReference type="Gene3D" id="1.10.520.10">
    <property type="match status" value="1"/>
</dbReference>
<dbReference type="InterPro" id="IPR010255">
    <property type="entry name" value="Haem_peroxidase_sf"/>
</dbReference>
<dbReference type="GO" id="GO:0042744">
    <property type="term" value="P:hydrogen peroxide catabolic process"/>
    <property type="evidence" value="ECO:0007669"/>
    <property type="project" value="UniProtKB-KW"/>
</dbReference>
<evidence type="ECO:0000256" key="16">
    <source>
        <dbReference type="PIRSR" id="PIRSR600823-4"/>
    </source>
</evidence>
<keyword evidence="21" id="KW-1185">Reference proteome</keyword>
<organism evidence="20 21">
    <name type="scientific">Riccia fluitans</name>
    <dbReference type="NCBI Taxonomy" id="41844"/>
    <lineage>
        <taxon>Eukaryota</taxon>
        <taxon>Viridiplantae</taxon>
        <taxon>Streptophyta</taxon>
        <taxon>Embryophyta</taxon>
        <taxon>Marchantiophyta</taxon>
        <taxon>Marchantiopsida</taxon>
        <taxon>Marchantiidae</taxon>
        <taxon>Marchantiales</taxon>
        <taxon>Ricciaceae</taxon>
        <taxon>Riccia</taxon>
    </lineage>
</organism>
<dbReference type="EMBL" id="JBHFFA010000001">
    <property type="protein sequence ID" value="KAL2652153.1"/>
    <property type="molecule type" value="Genomic_DNA"/>
</dbReference>
<evidence type="ECO:0000256" key="7">
    <source>
        <dbReference type="ARBA" id="ARBA00022837"/>
    </source>
</evidence>
<dbReference type="EC" id="1.11.1.7" evidence="3 18"/>
<evidence type="ECO:0000256" key="3">
    <source>
        <dbReference type="ARBA" id="ARBA00012313"/>
    </source>
</evidence>
<dbReference type="PANTHER" id="PTHR31517">
    <property type="match status" value="1"/>
</dbReference>
<evidence type="ECO:0000256" key="10">
    <source>
        <dbReference type="ARBA" id="ARBA00023157"/>
    </source>
</evidence>
<evidence type="ECO:0000256" key="8">
    <source>
        <dbReference type="ARBA" id="ARBA00023002"/>
    </source>
</evidence>
<comment type="cofactor">
    <cofactor evidence="15 18">
        <name>Ca(2+)</name>
        <dbReference type="ChEBI" id="CHEBI:29108"/>
    </cofactor>
    <text evidence="15 18">Binds 2 calcium ions per subunit.</text>
</comment>
<dbReference type="FunFam" id="1.10.420.10:FF:000001">
    <property type="entry name" value="Peroxidase"/>
    <property type="match status" value="1"/>
</dbReference>
<keyword evidence="4 18" id="KW-0575">Peroxidase</keyword>
<comment type="catalytic activity">
    <reaction evidence="1 18">
        <text>2 a phenolic donor + H2O2 = 2 a phenolic radical donor + 2 H2O</text>
        <dbReference type="Rhea" id="RHEA:56136"/>
        <dbReference type="ChEBI" id="CHEBI:15377"/>
        <dbReference type="ChEBI" id="CHEBI:16240"/>
        <dbReference type="ChEBI" id="CHEBI:139520"/>
        <dbReference type="ChEBI" id="CHEBI:139521"/>
        <dbReference type="EC" id="1.11.1.7"/>
    </reaction>
</comment>
<evidence type="ECO:0000256" key="11">
    <source>
        <dbReference type="ARBA" id="ARBA00023180"/>
    </source>
</evidence>
<feature type="disulfide bond" evidence="17">
    <location>
        <begin position="205"/>
        <end position="237"/>
    </location>
</feature>
<feature type="binding site" evidence="14">
    <location>
        <position position="168"/>
    </location>
    <ligand>
        <name>substrate</name>
    </ligand>
</feature>
<feature type="binding site" evidence="15">
    <location>
        <position position="76"/>
    </location>
    <ligand>
        <name>Ca(2+)</name>
        <dbReference type="ChEBI" id="CHEBI:29108"/>
        <label>1</label>
    </ligand>
</feature>
<dbReference type="Gene3D" id="1.10.420.10">
    <property type="entry name" value="Peroxidase, domain 2"/>
    <property type="match status" value="1"/>
</dbReference>
<evidence type="ECO:0000256" key="2">
    <source>
        <dbReference type="ARBA" id="ARBA00006873"/>
    </source>
</evidence>
<dbReference type="FunFam" id="1.10.520.10:FF:000001">
    <property type="entry name" value="Peroxidase"/>
    <property type="match status" value="1"/>
</dbReference>
<feature type="disulfide bond" evidence="17">
    <location>
        <begin position="126"/>
        <end position="328"/>
    </location>
</feature>
<keyword evidence="18" id="KW-0964">Secreted</keyword>
<evidence type="ECO:0000256" key="1">
    <source>
        <dbReference type="ARBA" id="ARBA00000189"/>
    </source>
</evidence>
<feature type="binding site" evidence="15">
    <location>
        <position position="251"/>
    </location>
    <ligand>
        <name>Ca(2+)</name>
        <dbReference type="ChEBI" id="CHEBI:29108"/>
        <label>2</label>
    </ligand>
</feature>
<evidence type="ECO:0000256" key="15">
    <source>
        <dbReference type="PIRSR" id="PIRSR600823-3"/>
    </source>
</evidence>
<evidence type="ECO:0000256" key="6">
    <source>
        <dbReference type="ARBA" id="ARBA00022723"/>
    </source>
</evidence>
<comment type="subcellular location">
    <subcellularLocation>
        <location evidence="18">Secreted</location>
    </subcellularLocation>
</comment>
<feature type="binding site" evidence="15">
    <location>
        <position position="78"/>
    </location>
    <ligand>
        <name>Ca(2+)</name>
        <dbReference type="ChEBI" id="CHEBI:29108"/>
        <label>1</label>
    </ligand>
</feature>
<comment type="function">
    <text evidence="18">Removal of H(2)O(2), oxidation of toxic reductants, biosynthesis and degradation of lignin, suberization, auxin catabolism, response to environmental stresses such as wounding, pathogen attack and oxidative stress.</text>
</comment>
<sequence>MASTGSYSYAAAVVHVLLGLAVLSAAVADAQLSESFYARTCPGGVQAVANVVNNAVRNDRRNAAGLLRLLFHDCFVRGCDASVLLSSTPGNTAERDAPPNDSLQGFAIIDQAKAALERTCPGVFSCADILALAARDAISFIGGPRWRVPLGRRDGLVSLASQANANLPGENFVHSALLKVFARKGFTESEMVVLSGAHTIGLTHCSKITRRLYNFPSSSGADPYLDRTFVAEKRRQCPNTRRTANHFVLMDPSRGGQTFDTNYYSNVLNHRADFRSDDTLLTTASGRRKVVELSKSQLKFFSEFAAAMEKMSRIGVLTGSRGQIRRQCSRRN</sequence>
<keyword evidence="11" id="KW-0325">Glycoprotein</keyword>
<evidence type="ECO:0000256" key="14">
    <source>
        <dbReference type="PIRSR" id="PIRSR600823-2"/>
    </source>
</evidence>
<feature type="domain" description="Plant heme peroxidase family profile" evidence="19">
    <location>
        <begin position="31"/>
        <end position="332"/>
    </location>
</feature>
<evidence type="ECO:0000313" key="21">
    <source>
        <dbReference type="Proteomes" id="UP001605036"/>
    </source>
</evidence>
<comment type="caution">
    <text evidence="20">The sequence shown here is derived from an EMBL/GenBank/DDBJ whole genome shotgun (WGS) entry which is preliminary data.</text>
</comment>
<evidence type="ECO:0000256" key="5">
    <source>
        <dbReference type="ARBA" id="ARBA00022617"/>
    </source>
</evidence>
<comment type="similarity">
    <text evidence="18">Belongs to the peroxidase family. Classical plant (class III) peroxidase subfamily.</text>
</comment>
<dbReference type="GO" id="GO:0005576">
    <property type="term" value="C:extracellular region"/>
    <property type="evidence" value="ECO:0007669"/>
    <property type="project" value="UniProtKB-SubCell"/>
</dbReference>
<keyword evidence="10 17" id="KW-1015">Disulfide bond</keyword>
<reference evidence="20 21" key="1">
    <citation type="submission" date="2024-09" db="EMBL/GenBank/DDBJ databases">
        <title>Chromosome-scale assembly of Riccia fluitans.</title>
        <authorList>
            <person name="Paukszto L."/>
            <person name="Sawicki J."/>
            <person name="Karawczyk K."/>
            <person name="Piernik-Szablinska J."/>
            <person name="Szczecinska M."/>
            <person name="Mazdziarz M."/>
        </authorList>
    </citation>
    <scope>NUCLEOTIDE SEQUENCE [LARGE SCALE GENOMIC DNA]</scope>
    <source>
        <strain evidence="20">Rf_01</strain>
        <tissue evidence="20">Aerial parts of the thallus</tissue>
    </source>
</reference>
<feature type="binding site" evidence="15">
    <location>
        <position position="260"/>
    </location>
    <ligand>
        <name>Ca(2+)</name>
        <dbReference type="ChEBI" id="CHEBI:29108"/>
        <label>2</label>
    </ligand>
</feature>
<feature type="binding site" evidence="15">
    <location>
        <position position="73"/>
    </location>
    <ligand>
        <name>Ca(2+)</name>
        <dbReference type="ChEBI" id="CHEBI:29108"/>
        <label>1</label>
    </ligand>
</feature>
<dbReference type="PRINTS" id="PR00461">
    <property type="entry name" value="PLPEROXIDASE"/>
</dbReference>
<dbReference type="InterPro" id="IPR033905">
    <property type="entry name" value="Secretory_peroxidase"/>
</dbReference>
<dbReference type="InterPro" id="IPR019793">
    <property type="entry name" value="Peroxidases_heam-ligand_BS"/>
</dbReference>
<keyword evidence="8 18" id="KW-0560">Oxidoreductase</keyword>
<evidence type="ECO:0000313" key="20">
    <source>
        <dbReference type="EMBL" id="KAL2652153.1"/>
    </source>
</evidence>
<protein>
    <recommendedName>
        <fullName evidence="3 18">Peroxidase</fullName>
        <ecNumber evidence="3 18">1.11.1.7</ecNumber>
    </recommendedName>
</protein>
<feature type="binding site" evidence="15">
    <location>
        <position position="82"/>
    </location>
    <ligand>
        <name>Ca(2+)</name>
        <dbReference type="ChEBI" id="CHEBI:29108"/>
        <label>1</label>
    </ligand>
</feature>
<feature type="chain" id="PRO_5044534481" description="Peroxidase" evidence="18">
    <location>
        <begin position="31"/>
        <end position="332"/>
    </location>
</feature>
<gene>
    <name evidence="20" type="ORF">R1flu_020281</name>
</gene>
<evidence type="ECO:0000256" key="13">
    <source>
        <dbReference type="PIRSR" id="PIRSR600823-1"/>
    </source>
</evidence>
<dbReference type="GO" id="GO:0006979">
    <property type="term" value="P:response to oxidative stress"/>
    <property type="evidence" value="ECO:0007669"/>
    <property type="project" value="UniProtKB-UniRule"/>
</dbReference>
<dbReference type="InterPro" id="IPR000823">
    <property type="entry name" value="Peroxidase_pln"/>
</dbReference>
<name>A0ABD1ZL48_9MARC</name>
<proteinExistence type="inferred from homology"/>
<evidence type="ECO:0000256" key="9">
    <source>
        <dbReference type="ARBA" id="ARBA00023004"/>
    </source>
</evidence>
<dbReference type="Proteomes" id="UP001605036">
    <property type="component" value="Unassembled WGS sequence"/>
</dbReference>
<evidence type="ECO:0000256" key="12">
    <source>
        <dbReference type="ARBA" id="ARBA00023324"/>
    </source>
</evidence>
<feature type="disulfide bond" evidence="17">
    <location>
        <begin position="74"/>
        <end position="79"/>
    </location>
</feature>
<comment type="cofactor">
    <cofactor evidence="15 18">
        <name>heme b</name>
        <dbReference type="ChEBI" id="CHEBI:60344"/>
    </cofactor>
    <text evidence="15 18">Binds 1 heme b (iron(II)-protoporphyrin IX) group per subunit.</text>
</comment>
<evidence type="ECO:0000259" key="19">
    <source>
        <dbReference type="PROSITE" id="PS50873"/>
    </source>
</evidence>
<accession>A0ABD1ZL48</accession>
<dbReference type="GO" id="GO:0140825">
    <property type="term" value="F:lactoperoxidase activity"/>
    <property type="evidence" value="ECO:0007669"/>
    <property type="project" value="UniProtKB-EC"/>
</dbReference>
<dbReference type="InterPro" id="IPR019794">
    <property type="entry name" value="Peroxidases_AS"/>
</dbReference>
<keyword evidence="5 18" id="KW-0349">Heme</keyword>
<dbReference type="InterPro" id="IPR002016">
    <property type="entry name" value="Haem_peroxidase"/>
</dbReference>
<feature type="binding site" evidence="15">
    <location>
        <position position="199"/>
    </location>
    <ligand>
        <name>Ca(2+)</name>
        <dbReference type="ChEBI" id="CHEBI:29108"/>
        <label>2</label>
    </ligand>
</feature>
<feature type="binding site" evidence="15">
    <location>
        <position position="80"/>
    </location>
    <ligand>
        <name>Ca(2+)</name>
        <dbReference type="ChEBI" id="CHEBI:29108"/>
        <label>1</label>
    </ligand>
</feature>